<proteinExistence type="predicted"/>
<dbReference type="EMBL" id="GGEC01093073">
    <property type="protein sequence ID" value="MBX73557.1"/>
    <property type="molecule type" value="Transcribed_RNA"/>
</dbReference>
<sequence length="36" mass="4403">MHMTLWSIGKQNWEEYMEQFIPLQEILLRNVAINIL</sequence>
<accession>A0A2P2R303</accession>
<organism evidence="1">
    <name type="scientific">Rhizophora mucronata</name>
    <name type="common">Asiatic mangrove</name>
    <dbReference type="NCBI Taxonomy" id="61149"/>
    <lineage>
        <taxon>Eukaryota</taxon>
        <taxon>Viridiplantae</taxon>
        <taxon>Streptophyta</taxon>
        <taxon>Embryophyta</taxon>
        <taxon>Tracheophyta</taxon>
        <taxon>Spermatophyta</taxon>
        <taxon>Magnoliopsida</taxon>
        <taxon>eudicotyledons</taxon>
        <taxon>Gunneridae</taxon>
        <taxon>Pentapetalae</taxon>
        <taxon>rosids</taxon>
        <taxon>fabids</taxon>
        <taxon>Malpighiales</taxon>
        <taxon>Rhizophoraceae</taxon>
        <taxon>Rhizophora</taxon>
    </lineage>
</organism>
<protein>
    <submittedName>
        <fullName evidence="1">Uncharacterized protein</fullName>
    </submittedName>
</protein>
<evidence type="ECO:0000313" key="1">
    <source>
        <dbReference type="EMBL" id="MBX73557.1"/>
    </source>
</evidence>
<reference evidence="1" key="1">
    <citation type="submission" date="2018-02" db="EMBL/GenBank/DDBJ databases">
        <title>Rhizophora mucronata_Transcriptome.</title>
        <authorList>
            <person name="Meera S.P."/>
            <person name="Sreeshan A."/>
            <person name="Augustine A."/>
        </authorList>
    </citation>
    <scope>NUCLEOTIDE SEQUENCE</scope>
    <source>
        <tissue evidence="1">Leaf</tissue>
    </source>
</reference>
<dbReference type="AlphaFoldDB" id="A0A2P2R303"/>
<name>A0A2P2R303_RHIMU</name>